<dbReference type="Pfam" id="PF16278">
    <property type="entry name" value="zf-C2HE"/>
    <property type="match status" value="1"/>
</dbReference>
<organism evidence="10 11">
    <name type="scientific">Lasius platythorax</name>
    <dbReference type="NCBI Taxonomy" id="488582"/>
    <lineage>
        <taxon>Eukaryota</taxon>
        <taxon>Metazoa</taxon>
        <taxon>Ecdysozoa</taxon>
        <taxon>Arthropoda</taxon>
        <taxon>Hexapoda</taxon>
        <taxon>Insecta</taxon>
        <taxon>Pterygota</taxon>
        <taxon>Neoptera</taxon>
        <taxon>Endopterygota</taxon>
        <taxon>Hymenoptera</taxon>
        <taxon>Apocrita</taxon>
        <taxon>Aculeata</taxon>
        <taxon>Formicoidea</taxon>
        <taxon>Formicidae</taxon>
        <taxon>Formicinae</taxon>
        <taxon>Lasius</taxon>
        <taxon>Lasius</taxon>
    </lineage>
</organism>
<keyword evidence="5" id="KW-0238">DNA-binding</keyword>
<keyword evidence="6" id="KW-0234">DNA repair</keyword>
<evidence type="ECO:0000259" key="9">
    <source>
        <dbReference type="PROSITE" id="PS51084"/>
    </source>
</evidence>
<proteinExistence type="predicted"/>
<evidence type="ECO:0000256" key="7">
    <source>
        <dbReference type="ARBA" id="ARBA00023242"/>
    </source>
</evidence>
<keyword evidence="2" id="KW-0479">Metal-binding</keyword>
<dbReference type="GO" id="GO:1990165">
    <property type="term" value="F:single-strand break-containing DNA binding"/>
    <property type="evidence" value="ECO:0007669"/>
    <property type="project" value="TreeGrafter"/>
</dbReference>
<dbReference type="EMBL" id="OZ034830">
    <property type="protein sequence ID" value="CAL1687281.1"/>
    <property type="molecule type" value="Genomic_DNA"/>
</dbReference>
<keyword evidence="7" id="KW-0539">Nucleus</keyword>
<dbReference type="GO" id="GO:0033699">
    <property type="term" value="F:DNA 5'-adenosine monophosphate hydrolase activity"/>
    <property type="evidence" value="ECO:0007669"/>
    <property type="project" value="TreeGrafter"/>
</dbReference>
<dbReference type="GO" id="GO:0000012">
    <property type="term" value="P:single strand break repair"/>
    <property type="evidence" value="ECO:0007669"/>
    <property type="project" value="TreeGrafter"/>
</dbReference>
<dbReference type="Proteomes" id="UP001497644">
    <property type="component" value="Chromosome 7"/>
</dbReference>
<dbReference type="SUPFAM" id="SSF54197">
    <property type="entry name" value="HIT-like"/>
    <property type="match status" value="1"/>
</dbReference>
<evidence type="ECO:0000256" key="1">
    <source>
        <dbReference type="ARBA" id="ARBA00004123"/>
    </source>
</evidence>
<dbReference type="AlphaFoldDB" id="A0AAV2P677"/>
<dbReference type="GO" id="GO:0046872">
    <property type="term" value="F:metal ion binding"/>
    <property type="evidence" value="ECO:0007669"/>
    <property type="project" value="UniProtKB-KW"/>
</dbReference>
<evidence type="ECO:0000256" key="3">
    <source>
        <dbReference type="ARBA" id="ARBA00022763"/>
    </source>
</evidence>
<evidence type="ECO:0000256" key="8">
    <source>
        <dbReference type="PROSITE-ProRule" id="PRU00464"/>
    </source>
</evidence>
<evidence type="ECO:0000256" key="4">
    <source>
        <dbReference type="ARBA" id="ARBA00022833"/>
    </source>
</evidence>
<evidence type="ECO:0000256" key="2">
    <source>
        <dbReference type="ARBA" id="ARBA00022723"/>
    </source>
</evidence>
<dbReference type="GO" id="GO:0005634">
    <property type="term" value="C:nucleus"/>
    <property type="evidence" value="ECO:0007669"/>
    <property type="project" value="UniProtKB-SubCell"/>
</dbReference>
<keyword evidence="3" id="KW-0227">DNA damage</keyword>
<gene>
    <name evidence="10" type="ORF">LPLAT_LOCUS12512</name>
</gene>
<dbReference type="GO" id="GO:0003697">
    <property type="term" value="F:single-stranded DNA binding"/>
    <property type="evidence" value="ECO:0007669"/>
    <property type="project" value="TreeGrafter"/>
</dbReference>
<comment type="subcellular location">
    <subcellularLocation>
        <location evidence="1">Nucleus</location>
    </subcellularLocation>
</comment>
<dbReference type="PANTHER" id="PTHR12486:SF4">
    <property type="entry name" value="APRATAXIN"/>
    <property type="match status" value="1"/>
</dbReference>
<comment type="caution">
    <text evidence="8">Lacks conserved residue(s) required for the propagation of feature annotation.</text>
</comment>
<dbReference type="InterPro" id="IPR032566">
    <property type="entry name" value="Znf-C2HE"/>
</dbReference>
<reference evidence="10" key="1">
    <citation type="submission" date="2024-04" db="EMBL/GenBank/DDBJ databases">
        <authorList>
            <consortium name="Molecular Ecology Group"/>
        </authorList>
    </citation>
    <scope>NUCLEOTIDE SEQUENCE</scope>
</reference>
<keyword evidence="11" id="KW-1185">Reference proteome</keyword>
<dbReference type="PANTHER" id="PTHR12486">
    <property type="entry name" value="APRATAXIN-RELATED"/>
    <property type="match status" value="1"/>
</dbReference>
<dbReference type="GO" id="GO:0030983">
    <property type="term" value="F:mismatched DNA binding"/>
    <property type="evidence" value="ECO:0007669"/>
    <property type="project" value="TreeGrafter"/>
</dbReference>
<sequence>MKRKAESNTNKSTTLSKSHWSAGLLKSMEDPECIVKEDDKIVVIKDKYPKAQFHYLVLPKENIHSIWQVKRNHQDLLTHMHDVAHGLVEKQTDHEFIIGYHAMPSMQRMHLHVISTDFNSPCLKTKYHWNSFTTPFFLHSSDVCRQLHEGGELIQISPGRCKDYLNTQLKCHKCTIQPKNMPDLKRHILTHIDKQKQ</sequence>
<dbReference type="Gene3D" id="3.30.428.10">
    <property type="entry name" value="HIT-like"/>
    <property type="match status" value="1"/>
</dbReference>
<dbReference type="InterPro" id="IPR036265">
    <property type="entry name" value="HIT-like_sf"/>
</dbReference>
<evidence type="ECO:0000256" key="6">
    <source>
        <dbReference type="ARBA" id="ARBA00023204"/>
    </source>
</evidence>
<evidence type="ECO:0000313" key="10">
    <source>
        <dbReference type="EMBL" id="CAL1687281.1"/>
    </source>
</evidence>
<dbReference type="Pfam" id="PF11969">
    <property type="entry name" value="DcpS_C"/>
    <property type="match status" value="1"/>
</dbReference>
<evidence type="ECO:0000313" key="11">
    <source>
        <dbReference type="Proteomes" id="UP001497644"/>
    </source>
</evidence>
<dbReference type="PROSITE" id="PS51084">
    <property type="entry name" value="HIT_2"/>
    <property type="match status" value="1"/>
</dbReference>
<accession>A0AAV2P677</accession>
<dbReference type="GO" id="GO:0003725">
    <property type="term" value="F:double-stranded RNA binding"/>
    <property type="evidence" value="ECO:0007669"/>
    <property type="project" value="TreeGrafter"/>
</dbReference>
<dbReference type="InterPro" id="IPR011146">
    <property type="entry name" value="HIT-like"/>
</dbReference>
<dbReference type="FunFam" id="3.30.428.10:FF:000004">
    <property type="entry name" value="aprataxin isoform X2"/>
    <property type="match status" value="1"/>
</dbReference>
<keyword evidence="4" id="KW-0862">Zinc</keyword>
<protein>
    <recommendedName>
        <fullName evidence="9">HIT domain-containing protein</fullName>
    </recommendedName>
</protein>
<name>A0AAV2P677_9HYME</name>
<feature type="domain" description="HIT" evidence="9">
    <location>
        <begin position="21"/>
        <end position="123"/>
    </location>
</feature>
<evidence type="ECO:0000256" key="5">
    <source>
        <dbReference type="ARBA" id="ARBA00023125"/>
    </source>
</evidence>